<dbReference type="InterPro" id="IPR000253">
    <property type="entry name" value="FHA_dom"/>
</dbReference>
<dbReference type="Gene3D" id="2.60.200.20">
    <property type="match status" value="1"/>
</dbReference>
<reference evidence="4 5" key="1">
    <citation type="submission" date="2012-04" db="EMBL/GenBank/DDBJ databases">
        <title>The Genome Sequence of Saprolegnia declina VS20.</title>
        <authorList>
            <consortium name="The Broad Institute Genome Sequencing Platform"/>
            <person name="Russ C."/>
            <person name="Nusbaum C."/>
            <person name="Tyler B."/>
            <person name="van West P."/>
            <person name="Dieguez-Uribeondo J."/>
            <person name="de Bruijn I."/>
            <person name="Tripathy S."/>
            <person name="Jiang R."/>
            <person name="Young S.K."/>
            <person name="Zeng Q."/>
            <person name="Gargeya S."/>
            <person name="Fitzgerald M."/>
            <person name="Haas B."/>
            <person name="Abouelleil A."/>
            <person name="Alvarado L."/>
            <person name="Arachchi H.M."/>
            <person name="Berlin A."/>
            <person name="Chapman S.B."/>
            <person name="Goldberg J."/>
            <person name="Griggs A."/>
            <person name="Gujja S."/>
            <person name="Hansen M."/>
            <person name="Howarth C."/>
            <person name="Imamovic A."/>
            <person name="Larimer J."/>
            <person name="McCowen C."/>
            <person name="Montmayeur A."/>
            <person name="Murphy C."/>
            <person name="Neiman D."/>
            <person name="Pearson M."/>
            <person name="Priest M."/>
            <person name="Roberts A."/>
            <person name="Saif S."/>
            <person name="Shea T."/>
            <person name="Sisk P."/>
            <person name="Sykes S."/>
            <person name="Wortman J."/>
            <person name="Nusbaum C."/>
            <person name="Birren B."/>
        </authorList>
    </citation>
    <scope>NUCLEOTIDE SEQUENCE [LARGE SCALE GENOMIC DNA]</scope>
    <source>
        <strain evidence="4 5">VS20</strain>
    </source>
</reference>
<dbReference type="SUPFAM" id="SSF49879">
    <property type="entry name" value="SMAD/FHA domain"/>
    <property type="match status" value="1"/>
</dbReference>
<dbReference type="InterPro" id="IPR008984">
    <property type="entry name" value="SMAD_FHA_dom_sf"/>
</dbReference>
<feature type="compositionally biased region" description="Basic and acidic residues" evidence="2">
    <location>
        <begin position="401"/>
        <end position="414"/>
    </location>
</feature>
<dbReference type="OrthoDB" id="21204at2759"/>
<evidence type="ECO:0000313" key="4">
    <source>
        <dbReference type="EMBL" id="EQC35540.1"/>
    </source>
</evidence>
<evidence type="ECO:0000259" key="3">
    <source>
        <dbReference type="PROSITE" id="PS50006"/>
    </source>
</evidence>
<feature type="compositionally biased region" description="Basic and acidic residues" evidence="2">
    <location>
        <begin position="454"/>
        <end position="471"/>
    </location>
</feature>
<dbReference type="Proteomes" id="UP000030762">
    <property type="component" value="Unassembled WGS sequence"/>
</dbReference>
<dbReference type="VEuPathDB" id="FungiDB:SDRG_06831"/>
<feature type="region of interest" description="Disordered" evidence="2">
    <location>
        <begin position="308"/>
        <end position="328"/>
    </location>
</feature>
<dbReference type="SMART" id="SM00240">
    <property type="entry name" value="FHA"/>
    <property type="match status" value="1"/>
</dbReference>
<accession>T0QNX9</accession>
<gene>
    <name evidence="4" type="ORF">SDRG_06831</name>
</gene>
<dbReference type="EMBL" id="JH767150">
    <property type="protein sequence ID" value="EQC35540.1"/>
    <property type="molecule type" value="Genomic_DNA"/>
</dbReference>
<dbReference type="InParanoid" id="T0QNX9"/>
<name>T0QNX9_SAPDV</name>
<evidence type="ECO:0000313" key="5">
    <source>
        <dbReference type="Proteomes" id="UP000030762"/>
    </source>
</evidence>
<dbReference type="RefSeq" id="XP_008610857.1">
    <property type="nucleotide sequence ID" value="XM_008612635.1"/>
</dbReference>
<evidence type="ECO:0000256" key="2">
    <source>
        <dbReference type="SAM" id="MobiDB-lite"/>
    </source>
</evidence>
<feature type="domain" description="FHA" evidence="3">
    <location>
        <begin position="19"/>
        <end position="72"/>
    </location>
</feature>
<dbReference type="OMA" id="NTMDESH"/>
<feature type="region of interest" description="Disordered" evidence="2">
    <location>
        <begin position="365"/>
        <end position="525"/>
    </location>
</feature>
<dbReference type="GeneID" id="19947558"/>
<dbReference type="AlphaFoldDB" id="T0QNX9"/>
<dbReference type="STRING" id="1156394.T0QNX9"/>
<evidence type="ECO:0000256" key="1">
    <source>
        <dbReference type="SAM" id="Coils"/>
    </source>
</evidence>
<protein>
    <recommendedName>
        <fullName evidence="3">FHA domain-containing protein</fullName>
    </recommendedName>
</protein>
<feature type="region of interest" description="Disordered" evidence="2">
    <location>
        <begin position="112"/>
        <end position="134"/>
    </location>
</feature>
<keyword evidence="1" id="KW-0175">Coiled coil</keyword>
<dbReference type="Pfam" id="PF00498">
    <property type="entry name" value="FHA"/>
    <property type="match status" value="1"/>
</dbReference>
<feature type="coiled-coil region" evidence="1">
    <location>
        <begin position="165"/>
        <end position="213"/>
    </location>
</feature>
<keyword evidence="5" id="KW-1185">Reference proteome</keyword>
<organism evidence="4 5">
    <name type="scientific">Saprolegnia diclina (strain VS20)</name>
    <dbReference type="NCBI Taxonomy" id="1156394"/>
    <lineage>
        <taxon>Eukaryota</taxon>
        <taxon>Sar</taxon>
        <taxon>Stramenopiles</taxon>
        <taxon>Oomycota</taxon>
        <taxon>Saprolegniomycetes</taxon>
        <taxon>Saprolegniales</taxon>
        <taxon>Saprolegniaceae</taxon>
        <taxon>Saprolegnia</taxon>
    </lineage>
</organism>
<feature type="compositionally biased region" description="Basic and acidic residues" evidence="2">
    <location>
        <begin position="311"/>
        <end position="327"/>
    </location>
</feature>
<feature type="compositionally biased region" description="Acidic residues" evidence="2">
    <location>
        <begin position="372"/>
        <end position="381"/>
    </location>
</feature>
<feature type="compositionally biased region" description="Polar residues" evidence="2">
    <location>
        <begin position="516"/>
        <end position="525"/>
    </location>
</feature>
<dbReference type="CDD" id="cd00060">
    <property type="entry name" value="FHA"/>
    <property type="match status" value="1"/>
</dbReference>
<proteinExistence type="predicted"/>
<dbReference type="PROSITE" id="PS50006">
    <property type="entry name" value="FHA_DOMAIN"/>
    <property type="match status" value="1"/>
</dbReference>
<sequence length="525" mass="58595">MWGQLVGASGTLDLVLPRSRLGRLAKKADVVISKPFISGLHCTFERLDAGGETSVWLVDHSTNGVFVNGSVVGHSNRVAINDQDEISFTKPGIKSPGIEPLFFRFCLTNTEPSTPTHRGGQKRPRSPFSTPEPRAVIDSAKKLCVSSTTQRDELISGTEAMQKANQELRQRLVEHGNRENELKEKIQTMLVTINEKESTIEKMDEEQAKLRAQVMQQDHTVLDLTARVDAYKSLEEGWKAKEAEWVQQKELHLTTAADLSAAQRQLQHAQSVISVLESQAAETSTKMAEATQQVRDLEVENHQLQMQRDAVQMKREQHEEDSRRSDQESVLVMKARLATAREAFHQMQHYMGVLADQIQIPSASEARHTDAAIDDDDDDGETQCMDKSRPQSLVDLAVVADAKHETTNSEEGKSPEQPSAVKPKEARRLFTTTSESDDGIKPEASDEDSDEDMTAEHRPESKGLSPDETHVMDITTDSPREAAPPALVETKSKRWLQLNTMDESHNDSETGLFDETQISQDLQDE</sequence>
<dbReference type="eggNOG" id="ENOG502SD8J">
    <property type="taxonomic scope" value="Eukaryota"/>
</dbReference>